<name>A0A6I2RA10_FLAPL</name>
<evidence type="ECO:0000256" key="1">
    <source>
        <dbReference type="SAM" id="MobiDB-lite"/>
    </source>
</evidence>
<feature type="region of interest" description="Disordered" evidence="1">
    <location>
        <begin position="99"/>
        <end position="150"/>
    </location>
</feature>
<dbReference type="AlphaFoldDB" id="A0A6I2RA10"/>
<organism evidence="2 3">
    <name type="scientific">Flavonifractor plautii</name>
    <name type="common">Fusobacterium plautii</name>
    <dbReference type="NCBI Taxonomy" id="292800"/>
    <lineage>
        <taxon>Bacteria</taxon>
        <taxon>Bacillati</taxon>
        <taxon>Bacillota</taxon>
        <taxon>Clostridia</taxon>
        <taxon>Eubacteriales</taxon>
        <taxon>Oscillospiraceae</taxon>
        <taxon>Flavonifractor</taxon>
    </lineage>
</organism>
<sequence>MEGKVKNLCAPIPAGLHARVREAQEASGQTLGQYITWLIQTFYDNQNKEENTMNTDKRTVAFQVPGELFERFKDYLQEKGIKQNAFFLDCIHRALAEAQEEREAASNEGDGENPPEKGPTPEGAEAGSDGEAEVDTGGQDEDAEENGTEE</sequence>
<feature type="compositionally biased region" description="Acidic residues" evidence="1">
    <location>
        <begin position="128"/>
        <end position="150"/>
    </location>
</feature>
<dbReference type="Proteomes" id="UP000434475">
    <property type="component" value="Unassembled WGS sequence"/>
</dbReference>
<dbReference type="EMBL" id="WKPR01000047">
    <property type="protein sequence ID" value="MSB22631.1"/>
    <property type="molecule type" value="Genomic_DNA"/>
</dbReference>
<protein>
    <submittedName>
        <fullName evidence="2">Uncharacterized protein</fullName>
    </submittedName>
</protein>
<evidence type="ECO:0000313" key="3">
    <source>
        <dbReference type="Proteomes" id="UP000434475"/>
    </source>
</evidence>
<reference evidence="2 3" key="1">
    <citation type="journal article" date="2019" name="Nat. Med.">
        <title>A library of human gut bacterial isolates paired with longitudinal multiomics data enables mechanistic microbiome research.</title>
        <authorList>
            <person name="Poyet M."/>
            <person name="Groussin M."/>
            <person name="Gibbons S.M."/>
            <person name="Avila-Pacheco J."/>
            <person name="Jiang X."/>
            <person name="Kearney S.M."/>
            <person name="Perrotta A.R."/>
            <person name="Berdy B."/>
            <person name="Zhao S."/>
            <person name="Lieberman T.D."/>
            <person name="Swanson P.K."/>
            <person name="Smith M."/>
            <person name="Roesemann S."/>
            <person name="Alexander J.E."/>
            <person name="Rich S.A."/>
            <person name="Livny J."/>
            <person name="Vlamakis H."/>
            <person name="Clish C."/>
            <person name="Bullock K."/>
            <person name="Deik A."/>
            <person name="Scott J."/>
            <person name="Pierce K.A."/>
            <person name="Xavier R.J."/>
            <person name="Alm E.J."/>
        </authorList>
    </citation>
    <scope>NUCLEOTIDE SEQUENCE [LARGE SCALE GENOMIC DNA]</scope>
    <source>
        <strain evidence="2 3">BIOML-A2</strain>
    </source>
</reference>
<proteinExistence type="predicted"/>
<evidence type="ECO:0000313" key="2">
    <source>
        <dbReference type="EMBL" id="MSB22631.1"/>
    </source>
</evidence>
<comment type="caution">
    <text evidence="2">The sequence shown here is derived from an EMBL/GenBank/DDBJ whole genome shotgun (WGS) entry which is preliminary data.</text>
</comment>
<gene>
    <name evidence="2" type="ORF">GKE97_24530</name>
</gene>
<accession>A0A6I2RA10</accession>
<dbReference type="RefSeq" id="WP_172698167.1">
    <property type="nucleotide sequence ID" value="NZ_JAKNGX010000085.1"/>
</dbReference>